<accession>A0A7X0VXR0</accession>
<comment type="caution">
    <text evidence="1">The sequence shown here is derived from an EMBL/GenBank/DDBJ whole genome shotgun (WGS) entry which is preliminary data.</text>
</comment>
<gene>
    <name evidence="1" type="ORF">H7C18_23455</name>
</gene>
<proteinExistence type="predicted"/>
<reference evidence="1 2" key="1">
    <citation type="submission" date="2020-08" db="EMBL/GenBank/DDBJ databases">
        <title>Cohnella phylogeny.</title>
        <authorList>
            <person name="Dunlap C."/>
        </authorList>
    </citation>
    <scope>NUCLEOTIDE SEQUENCE [LARGE SCALE GENOMIC DNA]</scope>
    <source>
        <strain evidence="1 2">CBP 2801</strain>
    </source>
</reference>
<evidence type="ECO:0000313" key="1">
    <source>
        <dbReference type="EMBL" id="MBB6733885.1"/>
    </source>
</evidence>
<keyword evidence="2" id="KW-1185">Reference proteome</keyword>
<name>A0A7X0VXR0_9BACL</name>
<organism evidence="1 2">
    <name type="scientific">Cohnella zeiphila</name>
    <dbReference type="NCBI Taxonomy" id="2761120"/>
    <lineage>
        <taxon>Bacteria</taxon>
        <taxon>Bacillati</taxon>
        <taxon>Bacillota</taxon>
        <taxon>Bacilli</taxon>
        <taxon>Bacillales</taxon>
        <taxon>Paenibacillaceae</taxon>
        <taxon>Cohnella</taxon>
    </lineage>
</organism>
<dbReference type="RefSeq" id="WP_185131538.1">
    <property type="nucleotide sequence ID" value="NZ_JACJVO010000031.1"/>
</dbReference>
<dbReference type="Proteomes" id="UP000564644">
    <property type="component" value="Unassembled WGS sequence"/>
</dbReference>
<protein>
    <submittedName>
        <fullName evidence="1">Uncharacterized protein</fullName>
    </submittedName>
</protein>
<evidence type="ECO:0000313" key="2">
    <source>
        <dbReference type="Proteomes" id="UP000564644"/>
    </source>
</evidence>
<dbReference type="AlphaFoldDB" id="A0A7X0VXR0"/>
<sequence length="52" mass="5668">MDAQAKAIPAPWSDGKDRLLWEFIPQKLALPLQGDGDIAQAVKDIEGLMAHP</sequence>
<dbReference type="EMBL" id="JACJVO010000031">
    <property type="protein sequence ID" value="MBB6733885.1"/>
    <property type="molecule type" value="Genomic_DNA"/>
</dbReference>